<dbReference type="Proteomes" id="UP001066276">
    <property type="component" value="Chromosome 3_2"/>
</dbReference>
<sequence>MGPRKIGCPGSNRLAWACPPLPQQWKAPLELGPDRKPLGRAGGPVSGGAETREERLSRGRPAAWGLFRAVEGLAVAGAERRGRRPTRRPPPLAADFPEEAWDWIEERPRLGSGKSKELEKSPRTTAGARPKEWSLQVRRGRRRLRTGRSTPWRIPRHTDMRVDTTDSEGGRSVRARPRRGQEGKSPHMSENGGAGALRRVDENHETPENIPKRHDDTRGSPSRAVKVDIVTSIERDGPWECG</sequence>
<feature type="compositionally biased region" description="Basic and acidic residues" evidence="1">
    <location>
        <begin position="156"/>
        <end position="171"/>
    </location>
</feature>
<protein>
    <submittedName>
        <fullName evidence="2">Uncharacterized protein</fullName>
    </submittedName>
</protein>
<dbReference type="AlphaFoldDB" id="A0AAV7TVW8"/>
<feature type="compositionally biased region" description="Basic and acidic residues" evidence="1">
    <location>
        <begin position="104"/>
        <end position="122"/>
    </location>
</feature>
<organism evidence="2 3">
    <name type="scientific">Pleurodeles waltl</name>
    <name type="common">Iberian ribbed newt</name>
    <dbReference type="NCBI Taxonomy" id="8319"/>
    <lineage>
        <taxon>Eukaryota</taxon>
        <taxon>Metazoa</taxon>
        <taxon>Chordata</taxon>
        <taxon>Craniata</taxon>
        <taxon>Vertebrata</taxon>
        <taxon>Euteleostomi</taxon>
        <taxon>Amphibia</taxon>
        <taxon>Batrachia</taxon>
        <taxon>Caudata</taxon>
        <taxon>Salamandroidea</taxon>
        <taxon>Salamandridae</taxon>
        <taxon>Pleurodelinae</taxon>
        <taxon>Pleurodeles</taxon>
    </lineage>
</organism>
<feature type="region of interest" description="Disordered" evidence="1">
    <location>
        <begin position="24"/>
        <end position="61"/>
    </location>
</feature>
<reference evidence="2" key="1">
    <citation type="journal article" date="2022" name="bioRxiv">
        <title>Sequencing and chromosome-scale assembly of the giantPleurodeles waltlgenome.</title>
        <authorList>
            <person name="Brown T."/>
            <person name="Elewa A."/>
            <person name="Iarovenko S."/>
            <person name="Subramanian E."/>
            <person name="Araus A.J."/>
            <person name="Petzold A."/>
            <person name="Susuki M."/>
            <person name="Suzuki K.-i.T."/>
            <person name="Hayashi T."/>
            <person name="Toyoda A."/>
            <person name="Oliveira C."/>
            <person name="Osipova E."/>
            <person name="Leigh N.D."/>
            <person name="Simon A."/>
            <person name="Yun M.H."/>
        </authorList>
    </citation>
    <scope>NUCLEOTIDE SEQUENCE</scope>
    <source>
        <strain evidence="2">20211129_DDA</strain>
        <tissue evidence="2">Liver</tissue>
    </source>
</reference>
<evidence type="ECO:0000313" key="2">
    <source>
        <dbReference type="EMBL" id="KAJ1180375.1"/>
    </source>
</evidence>
<comment type="caution">
    <text evidence="2">The sequence shown here is derived from an EMBL/GenBank/DDBJ whole genome shotgun (WGS) entry which is preliminary data.</text>
</comment>
<evidence type="ECO:0000313" key="3">
    <source>
        <dbReference type="Proteomes" id="UP001066276"/>
    </source>
</evidence>
<keyword evidence="3" id="KW-1185">Reference proteome</keyword>
<accession>A0AAV7TVW8</accession>
<gene>
    <name evidence="2" type="ORF">NDU88_005596</name>
</gene>
<feature type="compositionally biased region" description="Basic and acidic residues" evidence="1">
    <location>
        <begin position="198"/>
        <end position="218"/>
    </location>
</feature>
<dbReference type="EMBL" id="JANPWB010000006">
    <property type="protein sequence ID" value="KAJ1180375.1"/>
    <property type="molecule type" value="Genomic_DNA"/>
</dbReference>
<name>A0AAV7TVW8_PLEWA</name>
<proteinExistence type="predicted"/>
<evidence type="ECO:0000256" key="1">
    <source>
        <dbReference type="SAM" id="MobiDB-lite"/>
    </source>
</evidence>
<feature type="region of interest" description="Disordered" evidence="1">
    <location>
        <begin position="75"/>
        <end position="225"/>
    </location>
</feature>